<feature type="transmembrane region" description="Helical" evidence="1">
    <location>
        <begin position="40"/>
        <end position="57"/>
    </location>
</feature>
<feature type="transmembrane region" description="Helical" evidence="1">
    <location>
        <begin position="7"/>
        <end position="28"/>
    </location>
</feature>
<organism evidence="2">
    <name type="scientific">viral metagenome</name>
    <dbReference type="NCBI Taxonomy" id="1070528"/>
    <lineage>
        <taxon>unclassified sequences</taxon>
        <taxon>metagenomes</taxon>
        <taxon>organismal metagenomes</taxon>
    </lineage>
</organism>
<reference evidence="2" key="1">
    <citation type="journal article" date="2020" name="Nature">
        <title>Giant virus diversity and host interactions through global metagenomics.</title>
        <authorList>
            <person name="Schulz F."/>
            <person name="Roux S."/>
            <person name="Paez-Espino D."/>
            <person name="Jungbluth S."/>
            <person name="Walsh D.A."/>
            <person name="Denef V.J."/>
            <person name="McMahon K.D."/>
            <person name="Konstantinidis K.T."/>
            <person name="Eloe-Fadrosh E.A."/>
            <person name="Kyrpides N.C."/>
            <person name="Woyke T."/>
        </authorList>
    </citation>
    <scope>NUCLEOTIDE SEQUENCE</scope>
    <source>
        <strain evidence="2">GVMAG-S-ERX556126-94</strain>
    </source>
</reference>
<proteinExistence type="predicted"/>
<dbReference type="AlphaFoldDB" id="A0A6C0FBM8"/>
<evidence type="ECO:0000313" key="2">
    <source>
        <dbReference type="EMBL" id="QHT39257.1"/>
    </source>
</evidence>
<keyword evidence="1" id="KW-0812">Transmembrane</keyword>
<dbReference type="EMBL" id="MN738840">
    <property type="protein sequence ID" value="QHT39257.1"/>
    <property type="molecule type" value="Genomic_DNA"/>
</dbReference>
<accession>A0A6C0FBM8</accession>
<name>A0A6C0FBM8_9ZZZZ</name>
<evidence type="ECO:0000256" key="1">
    <source>
        <dbReference type="SAM" id="Phobius"/>
    </source>
</evidence>
<keyword evidence="1" id="KW-1133">Transmembrane helix</keyword>
<protein>
    <submittedName>
        <fullName evidence="2">Uncharacterized protein</fullName>
    </submittedName>
</protein>
<keyword evidence="1" id="KW-0472">Membrane</keyword>
<sequence>MVHLSNPTMIGIMVFYSILTFFIGPLVTRPFMGDHPDQCIAGFLLGFTVSVFLWMKFGRKYAKMN</sequence>